<name>A0ABQ9WYB8_9EUKA</name>
<gene>
    <name evidence="1" type="ORF">BLNAU_20758</name>
</gene>
<evidence type="ECO:0000313" key="2">
    <source>
        <dbReference type="Proteomes" id="UP001281761"/>
    </source>
</evidence>
<organism evidence="1 2">
    <name type="scientific">Blattamonas nauphoetae</name>
    <dbReference type="NCBI Taxonomy" id="2049346"/>
    <lineage>
        <taxon>Eukaryota</taxon>
        <taxon>Metamonada</taxon>
        <taxon>Preaxostyla</taxon>
        <taxon>Oxymonadida</taxon>
        <taxon>Blattamonas</taxon>
    </lineage>
</organism>
<dbReference type="Proteomes" id="UP001281761">
    <property type="component" value="Unassembled WGS sequence"/>
</dbReference>
<sequence>MAPSQASLTSISCNLKDGDPKTVELSISGSDIPDGEYRLVLKDEVSTKETVLKISFVNSEGRMDIEIFSTSELEYGAEYEVMSLSSSSVTVALPTDATKRLVDVPAPSRVRSATCLVGGEMKRLVEVVICGENLPVGETLSVKVKEVGSTGSTLGSEIALPSTTIGSKTRTEGISIEVYEAEELLVEYGKTFELTSLTISGTTSWILDECVRFSVPCEPVRVTSASCTKVDVDKTVVSVDGSGFVLGEFYTVSVSGHPIGSPSTPSSSLHNTSFVVVASSAKKAGSSALQLHASEGSELKFSYSYSIVGMTNGTESEDGVIEGGQFKTPTQASLTSISCDLKDGDPKTVELSISGSDIPDGEYRLVLKDEVSTKETVLKISFVNSEGRMDIEIFSTSELEYGAEYEVMSLSSSSVTVVLQTDATARLMKVPGVPARIQSVSCVLTEDLKTHVEVEICGENLPVGKELTVKVKEVDPSSGSLIGSEIALASTPIASTTQSEPIEIEVYDVSNPCLKYGKTYELTSLAISDTTSFILDESVRFSVPSEPVRIESASCTTGDPNWTVVSVDGSGFVSGEFYTVSVSGHPISSPSTPSSSLHNTSFVVIAESSSKKATSSPLQLHPSEESQLKFSYSYSIVGVTNGSVEGVVHSVMFETQPDINRDEALVTKIEIAENDFPMSRVSFKRILFDSVLVFSDITSRFYSRKGYGRLQKLVRSKHGN</sequence>
<protein>
    <submittedName>
        <fullName evidence="1">Uncharacterized protein</fullName>
    </submittedName>
</protein>
<evidence type="ECO:0000313" key="1">
    <source>
        <dbReference type="EMBL" id="KAK2944313.1"/>
    </source>
</evidence>
<reference evidence="1 2" key="1">
    <citation type="journal article" date="2022" name="bioRxiv">
        <title>Genomics of Preaxostyla Flagellates Illuminates Evolutionary Transitions and the Path Towards Mitochondrial Loss.</title>
        <authorList>
            <person name="Novak L.V.F."/>
            <person name="Treitli S.C."/>
            <person name="Pyrih J."/>
            <person name="Halakuc P."/>
            <person name="Pipaliya S.V."/>
            <person name="Vacek V."/>
            <person name="Brzon O."/>
            <person name="Soukal P."/>
            <person name="Eme L."/>
            <person name="Dacks J.B."/>
            <person name="Karnkowska A."/>
            <person name="Elias M."/>
            <person name="Hampl V."/>
        </authorList>
    </citation>
    <scope>NUCLEOTIDE SEQUENCE [LARGE SCALE GENOMIC DNA]</scope>
    <source>
        <strain evidence="1">NAU3</strain>
        <tissue evidence="1">Gut</tissue>
    </source>
</reference>
<keyword evidence="2" id="KW-1185">Reference proteome</keyword>
<comment type="caution">
    <text evidence="1">The sequence shown here is derived from an EMBL/GenBank/DDBJ whole genome shotgun (WGS) entry which is preliminary data.</text>
</comment>
<proteinExistence type="predicted"/>
<dbReference type="EMBL" id="JARBJD010000304">
    <property type="protein sequence ID" value="KAK2944313.1"/>
    <property type="molecule type" value="Genomic_DNA"/>
</dbReference>
<accession>A0ABQ9WYB8</accession>